<dbReference type="InterPro" id="IPR032675">
    <property type="entry name" value="LRR_dom_sf"/>
</dbReference>
<dbReference type="InterPro" id="IPR001810">
    <property type="entry name" value="F-box_dom"/>
</dbReference>
<proteinExistence type="predicted"/>
<dbReference type="OrthoDB" id="10257471at2759"/>
<evidence type="ECO:0000313" key="3">
    <source>
        <dbReference type="Proteomes" id="UP000467841"/>
    </source>
</evidence>
<evidence type="ECO:0000259" key="1">
    <source>
        <dbReference type="Pfam" id="PF12937"/>
    </source>
</evidence>
<dbReference type="Gene3D" id="3.80.10.10">
    <property type="entry name" value="Ribonuclease Inhibitor"/>
    <property type="match status" value="2"/>
</dbReference>
<dbReference type="Proteomes" id="UP000467841">
    <property type="component" value="Unassembled WGS sequence"/>
</dbReference>
<reference evidence="2" key="1">
    <citation type="submission" date="2020-01" db="EMBL/GenBank/DDBJ databases">
        <authorList>
            <person name="Mishra B."/>
        </authorList>
    </citation>
    <scope>NUCLEOTIDE SEQUENCE [LARGE SCALE GENOMIC DNA]</scope>
</reference>
<sequence length="425" mass="48554">MDPEENKTTVLEFILSSSSKSSLESTIFSFLSCPDSALFSNNFFFECLSPCDDNHYVKDQLIHRTLRRLLLLLESTKRCSRKQLTLHNSISWFLPPDLTIKVFSMLDTKSLMQVAACCTMFNKSAMEPLCYSHIDLTTAFAHADDGVVRTMIQRAGKELRSLKLGRPPHQNEYATVLLSAYCLAPLSPDMGFTGVRLRSLHLYSITWLNEMSLCTSLSACSNLFDLKIVEFNGSLELVLKSLARKCRLIEHLFLETSFGDDCVTTESTIDAFVTNCSNLTSLTLKDFYLNDQIARILVKGFRKLKYMNLSRTFGFDGSFLRSSCKNSLLETLILRDCSLKEREVLEFFNSLVAGNFRFIRYIDVSRKNGLICDGDTTSSEPNFPLEKLKKERPYFKLVAEFPTNVPREMSRYDYFFFASFDSCML</sequence>
<feature type="domain" description="F-box" evidence="1">
    <location>
        <begin position="93"/>
        <end position="136"/>
    </location>
</feature>
<evidence type="ECO:0000313" key="2">
    <source>
        <dbReference type="EMBL" id="CAA7038123.1"/>
    </source>
</evidence>
<dbReference type="PANTHER" id="PTHR38926">
    <property type="entry name" value="F-BOX DOMAIN CONTAINING PROTEIN, EXPRESSED"/>
    <property type="match status" value="1"/>
</dbReference>
<organism evidence="2 3">
    <name type="scientific">Microthlaspi erraticum</name>
    <dbReference type="NCBI Taxonomy" id="1685480"/>
    <lineage>
        <taxon>Eukaryota</taxon>
        <taxon>Viridiplantae</taxon>
        <taxon>Streptophyta</taxon>
        <taxon>Embryophyta</taxon>
        <taxon>Tracheophyta</taxon>
        <taxon>Spermatophyta</taxon>
        <taxon>Magnoliopsida</taxon>
        <taxon>eudicotyledons</taxon>
        <taxon>Gunneridae</taxon>
        <taxon>Pentapetalae</taxon>
        <taxon>rosids</taxon>
        <taxon>malvids</taxon>
        <taxon>Brassicales</taxon>
        <taxon>Brassicaceae</taxon>
        <taxon>Coluteocarpeae</taxon>
        <taxon>Microthlaspi</taxon>
    </lineage>
</organism>
<dbReference type="CDD" id="cd09917">
    <property type="entry name" value="F-box_SF"/>
    <property type="match status" value="1"/>
</dbReference>
<dbReference type="AlphaFoldDB" id="A0A6D2JPI9"/>
<dbReference type="EMBL" id="CACVBM020001186">
    <property type="protein sequence ID" value="CAA7038123.1"/>
    <property type="molecule type" value="Genomic_DNA"/>
</dbReference>
<keyword evidence="3" id="KW-1185">Reference proteome</keyword>
<name>A0A6D2JPI9_9BRAS</name>
<accession>A0A6D2JPI9</accession>
<comment type="caution">
    <text evidence="2">The sequence shown here is derived from an EMBL/GenBank/DDBJ whole genome shotgun (WGS) entry which is preliminary data.</text>
</comment>
<dbReference type="InterPro" id="IPR036047">
    <property type="entry name" value="F-box-like_dom_sf"/>
</dbReference>
<gene>
    <name evidence="2" type="ORF">MERR_LOCUS25358</name>
</gene>
<dbReference type="SUPFAM" id="SSF81383">
    <property type="entry name" value="F-box domain"/>
    <property type="match status" value="1"/>
</dbReference>
<dbReference type="SUPFAM" id="SSF52047">
    <property type="entry name" value="RNI-like"/>
    <property type="match status" value="1"/>
</dbReference>
<protein>
    <recommendedName>
        <fullName evidence="1">F-box domain-containing protein</fullName>
    </recommendedName>
</protein>
<dbReference type="PANTHER" id="PTHR38926:SF2">
    <property type="entry name" value="F-BOX_LRR-REPEAT PROTEIN 21-RELATED"/>
    <property type="match status" value="1"/>
</dbReference>
<dbReference type="Pfam" id="PF12937">
    <property type="entry name" value="F-box-like"/>
    <property type="match status" value="1"/>
</dbReference>